<feature type="transmembrane region" description="Helical" evidence="7">
    <location>
        <begin position="306"/>
        <end position="327"/>
    </location>
</feature>
<keyword evidence="4 7" id="KW-0812">Transmembrane</keyword>
<comment type="caution">
    <text evidence="9">The sequence shown here is derived from an EMBL/GenBank/DDBJ whole genome shotgun (WGS) entry which is preliminary data.</text>
</comment>
<dbReference type="CDD" id="cd17325">
    <property type="entry name" value="MFS_MdtG_SLC18_like"/>
    <property type="match status" value="1"/>
</dbReference>
<feature type="transmembrane region" description="Helical" evidence="7">
    <location>
        <begin position="102"/>
        <end position="122"/>
    </location>
</feature>
<comment type="subcellular location">
    <subcellularLocation>
        <location evidence="1">Cell membrane</location>
        <topology evidence="1">Multi-pass membrane protein</topology>
    </subcellularLocation>
</comment>
<feature type="transmembrane region" description="Helical" evidence="7">
    <location>
        <begin position="168"/>
        <end position="188"/>
    </location>
</feature>
<feature type="transmembrane region" description="Helical" evidence="7">
    <location>
        <begin position="347"/>
        <end position="366"/>
    </location>
</feature>
<dbReference type="Pfam" id="PF07690">
    <property type="entry name" value="MFS_1"/>
    <property type="match status" value="2"/>
</dbReference>
<dbReference type="PROSITE" id="PS00216">
    <property type="entry name" value="SUGAR_TRANSPORT_1"/>
    <property type="match status" value="1"/>
</dbReference>
<evidence type="ECO:0000313" key="9">
    <source>
        <dbReference type="EMBL" id="KAA9155790.1"/>
    </source>
</evidence>
<evidence type="ECO:0000256" key="3">
    <source>
        <dbReference type="ARBA" id="ARBA00022475"/>
    </source>
</evidence>
<feature type="transmembrane region" description="Helical" evidence="7">
    <location>
        <begin position="43"/>
        <end position="64"/>
    </location>
</feature>
<keyword evidence="5 7" id="KW-1133">Transmembrane helix</keyword>
<dbReference type="InterPro" id="IPR036259">
    <property type="entry name" value="MFS_trans_sf"/>
</dbReference>
<feature type="transmembrane region" description="Helical" evidence="7">
    <location>
        <begin position="282"/>
        <end position="300"/>
    </location>
</feature>
<protein>
    <submittedName>
        <fullName evidence="9">MFS transporter</fullName>
    </submittedName>
</protein>
<dbReference type="Gene3D" id="1.20.1250.20">
    <property type="entry name" value="MFS general substrate transporter like domains"/>
    <property type="match status" value="2"/>
</dbReference>
<keyword evidence="2" id="KW-0813">Transport</keyword>
<dbReference type="InterPro" id="IPR020846">
    <property type="entry name" value="MFS_dom"/>
</dbReference>
<sequence length="405" mass="41288">MAEEFRLRSVAAVAYGPATLFGLAEGAILPVIALSAIDRGATTAIAALVGALIGIGSLVTNIPAGVLATRVGERRSMLLAAAVTVAGLVICLVQAGSGPWALVLYGAGVLLIGMASSVYSLARQTYLTEMVPPHMRARALSTLGGTMRVGLFAGPFAGAGAMHLWGLPGAYCVGLVAIAAAAVLVYRAPELELTAEHRAAAASITTRDMIKRRWRTYVTLGSGVLLLSAIRQARQTVIPLWAAHLGLSPTTSSIIYGVAGAIDALTFYPAGKVMDRYGRRWVAVPSTIVLGASFVLMPLTGGAVSLALAGMVMGFGNGIGSGIVMTLGADVSPAIGRPTHIGIWNELADIGTGIGPVILSAVTALAGLGPGIIVSGVVGFGAAATLWTYIPRSGALRQARAECHD</sequence>
<evidence type="ECO:0000256" key="4">
    <source>
        <dbReference type="ARBA" id="ARBA00022692"/>
    </source>
</evidence>
<name>A0A5N0UXH5_9PSEU</name>
<feature type="transmembrane region" description="Helical" evidence="7">
    <location>
        <begin position="372"/>
        <end position="390"/>
    </location>
</feature>
<evidence type="ECO:0000256" key="2">
    <source>
        <dbReference type="ARBA" id="ARBA00022448"/>
    </source>
</evidence>
<keyword evidence="10" id="KW-1185">Reference proteome</keyword>
<dbReference type="EMBL" id="VMNW02000054">
    <property type="protein sequence ID" value="KAA9155790.1"/>
    <property type="molecule type" value="Genomic_DNA"/>
</dbReference>
<accession>A0A5N0UXH5</accession>
<evidence type="ECO:0000256" key="7">
    <source>
        <dbReference type="SAM" id="Phobius"/>
    </source>
</evidence>
<evidence type="ECO:0000313" key="10">
    <source>
        <dbReference type="Proteomes" id="UP000319769"/>
    </source>
</evidence>
<keyword evidence="3" id="KW-1003">Cell membrane</keyword>
<feature type="domain" description="Major facilitator superfamily (MFS) profile" evidence="8">
    <location>
        <begin position="10"/>
        <end position="394"/>
    </location>
</feature>
<feature type="transmembrane region" description="Helical" evidence="7">
    <location>
        <begin position="214"/>
        <end position="233"/>
    </location>
</feature>
<keyword evidence="6 7" id="KW-0472">Membrane</keyword>
<dbReference type="GO" id="GO:0005886">
    <property type="term" value="C:plasma membrane"/>
    <property type="evidence" value="ECO:0007669"/>
    <property type="project" value="UniProtKB-SubCell"/>
</dbReference>
<evidence type="ECO:0000256" key="6">
    <source>
        <dbReference type="ARBA" id="ARBA00023136"/>
    </source>
</evidence>
<dbReference type="RefSeq" id="WP_144757487.1">
    <property type="nucleotide sequence ID" value="NZ_VMNW02000054.1"/>
</dbReference>
<feature type="transmembrane region" description="Helical" evidence="7">
    <location>
        <begin position="143"/>
        <end position="162"/>
    </location>
</feature>
<dbReference type="PANTHER" id="PTHR23517:SF3">
    <property type="entry name" value="INTEGRAL MEMBRANE TRANSPORT PROTEIN"/>
    <property type="match status" value="1"/>
</dbReference>
<feature type="transmembrane region" description="Helical" evidence="7">
    <location>
        <begin position="76"/>
        <end position="96"/>
    </location>
</feature>
<dbReference type="AlphaFoldDB" id="A0A5N0UXH5"/>
<dbReference type="Proteomes" id="UP000319769">
    <property type="component" value="Unassembled WGS sequence"/>
</dbReference>
<gene>
    <name evidence="9" type="ORF">FPZ12_029070</name>
</gene>
<dbReference type="PROSITE" id="PS50850">
    <property type="entry name" value="MFS"/>
    <property type="match status" value="1"/>
</dbReference>
<organism evidence="9 10">
    <name type="scientific">Amycolatopsis acidicola</name>
    <dbReference type="NCBI Taxonomy" id="2596893"/>
    <lineage>
        <taxon>Bacteria</taxon>
        <taxon>Bacillati</taxon>
        <taxon>Actinomycetota</taxon>
        <taxon>Actinomycetes</taxon>
        <taxon>Pseudonocardiales</taxon>
        <taxon>Pseudonocardiaceae</taxon>
        <taxon>Amycolatopsis</taxon>
    </lineage>
</organism>
<feature type="transmembrane region" description="Helical" evidence="7">
    <location>
        <begin position="253"/>
        <end position="270"/>
    </location>
</feature>
<dbReference type="GO" id="GO:0022857">
    <property type="term" value="F:transmembrane transporter activity"/>
    <property type="evidence" value="ECO:0007669"/>
    <property type="project" value="InterPro"/>
</dbReference>
<evidence type="ECO:0000256" key="5">
    <source>
        <dbReference type="ARBA" id="ARBA00022989"/>
    </source>
</evidence>
<evidence type="ECO:0000259" key="8">
    <source>
        <dbReference type="PROSITE" id="PS50850"/>
    </source>
</evidence>
<dbReference type="InterPro" id="IPR005829">
    <property type="entry name" value="Sugar_transporter_CS"/>
</dbReference>
<dbReference type="InterPro" id="IPR050171">
    <property type="entry name" value="MFS_Transporters"/>
</dbReference>
<proteinExistence type="predicted"/>
<dbReference type="InterPro" id="IPR011701">
    <property type="entry name" value="MFS"/>
</dbReference>
<feature type="transmembrane region" description="Helical" evidence="7">
    <location>
        <begin position="12"/>
        <end position="37"/>
    </location>
</feature>
<dbReference type="OrthoDB" id="3285241at2"/>
<dbReference type="PANTHER" id="PTHR23517">
    <property type="entry name" value="RESISTANCE PROTEIN MDTM, PUTATIVE-RELATED-RELATED"/>
    <property type="match status" value="1"/>
</dbReference>
<dbReference type="SUPFAM" id="SSF103473">
    <property type="entry name" value="MFS general substrate transporter"/>
    <property type="match status" value="1"/>
</dbReference>
<evidence type="ECO:0000256" key="1">
    <source>
        <dbReference type="ARBA" id="ARBA00004651"/>
    </source>
</evidence>
<reference evidence="9" key="1">
    <citation type="submission" date="2019-09" db="EMBL/GenBank/DDBJ databases">
        <authorList>
            <person name="Teo W.F.A."/>
            <person name="Duangmal K."/>
        </authorList>
    </citation>
    <scope>NUCLEOTIDE SEQUENCE [LARGE SCALE GENOMIC DNA]</scope>
    <source>
        <strain evidence="9">K81G1</strain>
    </source>
</reference>